<reference evidence="6" key="3">
    <citation type="submission" date="2020-05" db="UniProtKB">
        <authorList>
            <consortium name="EnsemblMetazoa"/>
        </authorList>
    </citation>
    <scope>IDENTIFICATION</scope>
    <source>
        <strain evidence="6">PEST</strain>
    </source>
</reference>
<dbReference type="EMBL" id="AAAB01008960">
    <property type="status" value="NOT_ANNOTATED_CDS"/>
    <property type="molecule type" value="Genomic_DNA"/>
</dbReference>
<organism evidence="6 7">
    <name type="scientific">Anopheles gambiae</name>
    <name type="common">African malaria mosquito</name>
    <dbReference type="NCBI Taxonomy" id="7165"/>
    <lineage>
        <taxon>Eukaryota</taxon>
        <taxon>Metazoa</taxon>
        <taxon>Ecdysozoa</taxon>
        <taxon>Arthropoda</taxon>
        <taxon>Hexapoda</taxon>
        <taxon>Insecta</taxon>
        <taxon>Pterygota</taxon>
        <taxon>Neoptera</taxon>
        <taxon>Endopterygota</taxon>
        <taxon>Diptera</taxon>
        <taxon>Nematocera</taxon>
        <taxon>Culicoidea</taxon>
        <taxon>Culicidae</taxon>
        <taxon>Anophelinae</taxon>
        <taxon>Anopheles</taxon>
    </lineage>
</organism>
<dbReference type="FunFam" id="3.40.50.2000:FF:000144">
    <property type="entry name" value="UDP-glucuronosyltransferase"/>
    <property type="match status" value="1"/>
</dbReference>
<dbReference type="GO" id="GO:0008194">
    <property type="term" value="F:UDP-glycosyltransferase activity"/>
    <property type="evidence" value="ECO:0000318"/>
    <property type="project" value="GO_Central"/>
</dbReference>
<evidence type="ECO:0000256" key="1">
    <source>
        <dbReference type="ARBA" id="ARBA00009995"/>
    </source>
</evidence>
<dbReference type="Gene3D" id="3.40.50.2000">
    <property type="entry name" value="Glycogen Phosphorylase B"/>
    <property type="match status" value="2"/>
</dbReference>
<dbReference type="FunFam" id="3.40.50.2000:FF:000021">
    <property type="entry name" value="UDP-glucuronosyltransferase"/>
    <property type="match status" value="1"/>
</dbReference>
<keyword evidence="3 4" id="KW-0808">Transferase</keyword>
<dbReference type="VEuPathDB" id="VectorBase:AGAMI1_012806"/>
<evidence type="ECO:0000313" key="7">
    <source>
        <dbReference type="Proteomes" id="UP000007062"/>
    </source>
</evidence>
<evidence type="ECO:0000256" key="3">
    <source>
        <dbReference type="ARBA" id="ARBA00022679"/>
    </source>
</evidence>
<keyword evidence="2 4" id="KW-0328">Glycosyltransferase</keyword>
<keyword evidence="5" id="KW-0812">Transmembrane</keyword>
<sequence length="529" mass="59401">MLGGKNNVASVALLCLVFAIGHNSVVVESAKILGIFPTSSKSHWILGSALMKELAQDGHEVTMMSPFPLKNAPKTYRDVKIDYKTGLFEAAMDKVFDNIDNSIVQKMTKLGNFANAITNTTLSSPEVQALLQSDETFDLVILEIFLDDALLGFADRFNCPVVGMSPFGASPWVNSLTGSPQPLSYVPHPMLSFTDKMNFWQRLGNVLFSAFDGTIISAMSNPIHQKHYDHYFPNATRSLDEMRRHGVSLVLINSHFSLSFPRPYLPNLIEIGGFHVNRKVNPLPEDIKSFIEQSEHGVIYFSMGSNLKPSKMDKQKRNDVIKVLSSLKQNIIWKWDDDTLVVDKKKFLIGKWFPQDDILAHPNVKLFITHGGLLSCTESIYHGVPIVGIPIFGDQLLNMARAEQSGWGIGVTYNELNEQTFSKAITTVLGDPSYAANLKTISRRMRDQPLAPMDTAKFWVEYVIRHDGAKHLISSAQDLNFVHYNNLDVYLFIGAVFLTILFVIRSGLRKLYRTLCKRNRNTPTVKKTN</sequence>
<dbReference type="GO" id="GO:0016020">
    <property type="term" value="C:membrane"/>
    <property type="evidence" value="ECO:0007669"/>
    <property type="project" value="UniProtKB-SubCell"/>
</dbReference>
<dbReference type="AlphaFoldDB" id="A0A1S4GSA2"/>
<protein>
    <recommendedName>
        <fullName evidence="5">UDP-glucuronosyltransferase</fullName>
        <ecNumber evidence="5">2.4.1.17</ecNumber>
    </recommendedName>
</protein>
<accession>A0A1S4GSA2</accession>
<dbReference type="EnsemblMetazoa" id="AGAP006223-RA">
    <property type="protein sequence ID" value="AGAP006223-PA"/>
    <property type="gene ID" value="AGAP006223"/>
</dbReference>
<dbReference type="PANTHER" id="PTHR48043:SF159">
    <property type="entry name" value="EG:EG0003.4 PROTEIN-RELATED"/>
    <property type="match status" value="1"/>
</dbReference>
<dbReference type="Proteomes" id="UP000007062">
    <property type="component" value="Chromosome 2L"/>
</dbReference>
<dbReference type="GO" id="GO:0015020">
    <property type="term" value="F:glucuronosyltransferase activity"/>
    <property type="evidence" value="ECO:0007669"/>
    <property type="project" value="UniProtKB-EC"/>
</dbReference>
<evidence type="ECO:0000256" key="2">
    <source>
        <dbReference type="ARBA" id="ARBA00022676"/>
    </source>
</evidence>
<evidence type="ECO:0000256" key="5">
    <source>
        <dbReference type="RuleBase" id="RU362059"/>
    </source>
</evidence>
<evidence type="ECO:0000256" key="4">
    <source>
        <dbReference type="RuleBase" id="RU003718"/>
    </source>
</evidence>
<keyword evidence="5" id="KW-0732">Signal</keyword>
<dbReference type="Pfam" id="PF00201">
    <property type="entry name" value="UDPGT"/>
    <property type="match status" value="1"/>
</dbReference>
<reference evidence="6 7" key="2">
    <citation type="journal article" date="2004" name="Trends Parasitol.">
        <title>The Anopheles gambiae genome: an update.</title>
        <authorList>
            <person name="Mongin E."/>
            <person name="Louis C."/>
            <person name="Holt R.A."/>
            <person name="Birney E."/>
            <person name="Collins F.H."/>
        </authorList>
    </citation>
    <scope>NUCLEOTIDE SEQUENCE [LARGE SCALE GENOMIC DNA]</scope>
    <source>
        <strain evidence="6 7">PEST</strain>
    </source>
</reference>
<dbReference type="PANTHER" id="PTHR48043">
    <property type="entry name" value="EG:EG0003.4 PROTEIN-RELATED"/>
    <property type="match status" value="1"/>
</dbReference>
<feature type="signal peptide" evidence="5">
    <location>
        <begin position="1"/>
        <end position="29"/>
    </location>
</feature>
<feature type="transmembrane region" description="Helical" evidence="5">
    <location>
        <begin position="489"/>
        <end position="508"/>
    </location>
</feature>
<proteinExistence type="inferred from homology"/>
<keyword evidence="5" id="KW-1133">Transmembrane helix</keyword>
<comment type="similarity">
    <text evidence="1 4">Belongs to the UDP-glycosyltransferase family.</text>
</comment>
<keyword evidence="5" id="KW-0472">Membrane</keyword>
<comment type="subcellular location">
    <subcellularLocation>
        <location evidence="5">Membrane</location>
        <topology evidence="5">Single-pass membrane protein</topology>
    </subcellularLocation>
</comment>
<feature type="chain" id="PRO_5036529640" description="UDP-glucuronosyltransferase" evidence="5">
    <location>
        <begin position="30"/>
        <end position="529"/>
    </location>
</feature>
<dbReference type="SUPFAM" id="SSF53756">
    <property type="entry name" value="UDP-Glycosyltransferase/glycogen phosphorylase"/>
    <property type="match status" value="1"/>
</dbReference>
<comment type="catalytic activity">
    <reaction evidence="5">
        <text>glucuronate acceptor + UDP-alpha-D-glucuronate = acceptor beta-D-glucuronoside + UDP + H(+)</text>
        <dbReference type="Rhea" id="RHEA:21032"/>
        <dbReference type="ChEBI" id="CHEBI:15378"/>
        <dbReference type="ChEBI" id="CHEBI:58052"/>
        <dbReference type="ChEBI" id="CHEBI:58223"/>
        <dbReference type="ChEBI" id="CHEBI:132367"/>
        <dbReference type="ChEBI" id="CHEBI:132368"/>
        <dbReference type="EC" id="2.4.1.17"/>
    </reaction>
</comment>
<keyword evidence="7" id="KW-1185">Reference proteome</keyword>
<dbReference type="VEuPathDB" id="VectorBase:AGAP006223"/>
<dbReference type="CDD" id="cd03784">
    <property type="entry name" value="GT1_Gtf-like"/>
    <property type="match status" value="1"/>
</dbReference>
<dbReference type="InterPro" id="IPR035595">
    <property type="entry name" value="UDP_glycos_trans_CS"/>
</dbReference>
<reference evidence="6 7" key="1">
    <citation type="journal article" date="2002" name="Science">
        <title>The genome sequence of the malaria mosquito Anopheles gambiae.</title>
        <authorList>
            <person name="Holt R.A."/>
            <person name="Subramanian G.M."/>
            <person name="Halpern A."/>
            <person name="Sutton G.G."/>
            <person name="Charlab R."/>
            <person name="Nusskern D.R."/>
            <person name="Wincker P."/>
            <person name="Clark A.G."/>
            <person name="Ribeiro J.M."/>
            <person name="Wides R."/>
            <person name="Salzberg S.L."/>
            <person name="Loftus B."/>
            <person name="Yandell M."/>
            <person name="Majoros W.H."/>
            <person name="Rusch D.B."/>
            <person name="Lai Z."/>
            <person name="Kraft C.L."/>
            <person name="Abril J.F."/>
            <person name="Anthouard V."/>
            <person name="Arensburger P."/>
            <person name="Atkinson P.W."/>
            <person name="Baden H."/>
            <person name="de Berardinis V."/>
            <person name="Baldwin D."/>
            <person name="Benes V."/>
            <person name="Biedler J."/>
            <person name="Blass C."/>
            <person name="Bolanos R."/>
            <person name="Boscus D."/>
            <person name="Barnstead M."/>
            <person name="Cai S."/>
            <person name="Center A."/>
            <person name="Chaturverdi K."/>
            <person name="Christophides G.K."/>
            <person name="Chrystal M.A."/>
            <person name="Clamp M."/>
            <person name="Cravchik A."/>
            <person name="Curwen V."/>
            <person name="Dana A."/>
            <person name="Delcher A."/>
            <person name="Dew I."/>
            <person name="Evans C.A."/>
            <person name="Flanigan M."/>
            <person name="Grundschober-Freimoser A."/>
            <person name="Friedli L."/>
            <person name="Gu Z."/>
            <person name="Guan P."/>
            <person name="Guigo R."/>
            <person name="Hillenmeyer M.E."/>
            <person name="Hladun S.L."/>
            <person name="Hogan J.R."/>
            <person name="Hong Y.S."/>
            <person name="Hoover J."/>
            <person name="Jaillon O."/>
            <person name="Ke Z."/>
            <person name="Kodira C."/>
            <person name="Kokoza E."/>
            <person name="Koutsos A."/>
            <person name="Letunic I."/>
            <person name="Levitsky A."/>
            <person name="Liang Y."/>
            <person name="Lin J.J."/>
            <person name="Lobo N.F."/>
            <person name="Lopez J.R."/>
            <person name="Malek J.A."/>
            <person name="McIntosh T.C."/>
            <person name="Meister S."/>
            <person name="Miller J."/>
            <person name="Mobarry C."/>
            <person name="Mongin E."/>
            <person name="Murphy S.D."/>
            <person name="O'Brochta D.A."/>
            <person name="Pfannkoch C."/>
            <person name="Qi R."/>
            <person name="Regier M.A."/>
            <person name="Remington K."/>
            <person name="Shao H."/>
            <person name="Sharakhova M.V."/>
            <person name="Sitter C.D."/>
            <person name="Shetty J."/>
            <person name="Smith T.J."/>
            <person name="Strong R."/>
            <person name="Sun J."/>
            <person name="Thomasova D."/>
            <person name="Ton L.Q."/>
            <person name="Topalis P."/>
            <person name="Tu Z."/>
            <person name="Unger M.F."/>
            <person name="Walenz B."/>
            <person name="Wang A."/>
            <person name="Wang J."/>
            <person name="Wang M."/>
            <person name="Wang X."/>
            <person name="Woodford K.J."/>
            <person name="Wortman J.R."/>
            <person name="Wu M."/>
            <person name="Yao A."/>
            <person name="Zdobnov E.M."/>
            <person name="Zhang H."/>
            <person name="Zhao Q."/>
            <person name="Zhao S."/>
            <person name="Zhu S.C."/>
            <person name="Zhimulev I."/>
            <person name="Coluzzi M."/>
            <person name="della Torre A."/>
            <person name="Roth C.W."/>
            <person name="Louis C."/>
            <person name="Kalush F."/>
            <person name="Mural R.J."/>
            <person name="Myers E.W."/>
            <person name="Adams M.D."/>
            <person name="Smith H.O."/>
            <person name="Broder S."/>
            <person name="Gardner M.J."/>
            <person name="Fraser C.M."/>
            <person name="Birney E."/>
            <person name="Bork P."/>
            <person name="Brey P.T."/>
            <person name="Venter J.C."/>
            <person name="Weissenbach J."/>
            <person name="Kafatos F.C."/>
            <person name="Collins F.H."/>
            <person name="Hoffman S.L."/>
        </authorList>
    </citation>
    <scope>NUCLEOTIDE SEQUENCE [LARGE SCALE GENOMIC DNA]</scope>
    <source>
        <strain evidence="6 7">PEST</strain>
    </source>
</reference>
<dbReference type="PROSITE" id="PS00375">
    <property type="entry name" value="UDPGT"/>
    <property type="match status" value="1"/>
</dbReference>
<dbReference type="InterPro" id="IPR002213">
    <property type="entry name" value="UDP_glucos_trans"/>
</dbReference>
<dbReference type="InterPro" id="IPR050271">
    <property type="entry name" value="UDP-glycosyltransferase"/>
</dbReference>
<dbReference type="EC" id="2.4.1.17" evidence="5"/>
<name>A0A1S4GSA2_ANOGA</name>
<dbReference type="InParanoid" id="A0A1S4GSA2"/>
<evidence type="ECO:0000313" key="6">
    <source>
        <dbReference type="EnsemblMetazoa" id="AGAP006223-PA"/>
    </source>
</evidence>